<protein>
    <recommendedName>
        <fullName evidence="2">Single-stranded-DNA-specific exonuclease RecJ</fullName>
    </recommendedName>
</protein>
<evidence type="ECO:0000256" key="2">
    <source>
        <dbReference type="ARBA" id="ARBA00019841"/>
    </source>
</evidence>
<dbReference type="KEGG" id="uam:UABAM_03617"/>
<dbReference type="SUPFAM" id="SSF64182">
    <property type="entry name" value="DHH phosphoesterases"/>
    <property type="match status" value="1"/>
</dbReference>
<sequence>METRWLQKERDEEAIKNLAHEAQIDELFATILVNRDIITLEQFNDYLNPKLKNMHDPHLLYDMDKAVSRIKKAIEDKEKIYVYGDYDVDGVTGTSVIYECLKVLGANAFFYIPHRLKEGYGLNIDAVQHIIDEKASLVITVDCGIRGFKSTAYAKERNLDIIVTDHHEVDPENLPQAYAIVNPKDQRGNYPFKGICGASVAFKLSWALCQAFSPENKDKKVLPELQKFLLDAMALVAIGTVADVVPLLEENRVVTHFGLMALERSENVGLKALKEVSNLSQASPITPEHVGFRLGPRINAMGRMEHSRYSVELLTTKNITTAQKLARSMEVENQKRRKLQQRIFKQALAQMERYEYHKQNVIILADEGWHPGIIGIVASRIVEKYYRPVCIIGVENGFGKSSARSIPGFNLFQALKHCEELLVAFGGHSMAAGFKIEADKISAFRRKMNEFAEEILTPEHFIPSIKVDLEITFDKIDWEFAGNIRRMSPLGEKNPPPVLIAFGVEVVMNPRPTRAGGKGEHLIFYVRQNDTTFKAVFFGQGERLDELVEAKVCDLAFSPTINTWGENHNIELMVKDMKTPLTNQGF</sequence>
<dbReference type="Gene3D" id="3.90.1640.30">
    <property type="match status" value="1"/>
</dbReference>
<keyword evidence="10" id="KW-1185">Reference proteome</keyword>
<evidence type="ECO:0000259" key="7">
    <source>
        <dbReference type="Pfam" id="PF02272"/>
    </source>
</evidence>
<dbReference type="GO" id="GO:0006310">
    <property type="term" value="P:DNA recombination"/>
    <property type="evidence" value="ECO:0007669"/>
    <property type="project" value="InterPro"/>
</dbReference>
<evidence type="ECO:0000313" key="10">
    <source>
        <dbReference type="Proteomes" id="UP000326354"/>
    </source>
</evidence>
<dbReference type="GO" id="GO:0008409">
    <property type="term" value="F:5'-3' exonuclease activity"/>
    <property type="evidence" value="ECO:0007669"/>
    <property type="project" value="InterPro"/>
</dbReference>
<dbReference type="Proteomes" id="UP000326354">
    <property type="component" value="Chromosome"/>
</dbReference>
<gene>
    <name evidence="9" type="ORF">UABAM_03617</name>
</gene>
<evidence type="ECO:0000256" key="5">
    <source>
        <dbReference type="ARBA" id="ARBA00022839"/>
    </source>
</evidence>
<feature type="domain" description="DDH" evidence="6">
    <location>
        <begin position="79"/>
        <end position="234"/>
    </location>
</feature>
<reference evidence="9 10" key="1">
    <citation type="submission" date="2019-08" db="EMBL/GenBank/DDBJ databases">
        <title>Complete genome sequence of Candidatus Uab amorphum.</title>
        <authorList>
            <person name="Shiratori T."/>
            <person name="Suzuki S."/>
            <person name="Kakizawa Y."/>
            <person name="Ishida K."/>
        </authorList>
    </citation>
    <scope>NUCLEOTIDE SEQUENCE [LARGE SCALE GENOMIC DNA]</scope>
    <source>
        <strain evidence="9 10">SRT547</strain>
    </source>
</reference>
<keyword evidence="4" id="KW-0378">Hydrolase</keyword>
<dbReference type="InterPro" id="IPR001667">
    <property type="entry name" value="DDH_dom"/>
</dbReference>
<dbReference type="PANTHER" id="PTHR30255">
    <property type="entry name" value="SINGLE-STRANDED-DNA-SPECIFIC EXONUCLEASE RECJ"/>
    <property type="match status" value="1"/>
</dbReference>
<dbReference type="NCBIfam" id="TIGR00644">
    <property type="entry name" value="recJ"/>
    <property type="match status" value="1"/>
</dbReference>
<dbReference type="InterPro" id="IPR004610">
    <property type="entry name" value="RecJ"/>
</dbReference>
<keyword evidence="3" id="KW-0540">Nuclease</keyword>
<dbReference type="EMBL" id="AP019860">
    <property type="protein sequence ID" value="BBM85254.1"/>
    <property type="molecule type" value="Genomic_DNA"/>
</dbReference>
<evidence type="ECO:0000256" key="3">
    <source>
        <dbReference type="ARBA" id="ARBA00022722"/>
    </source>
</evidence>
<dbReference type="Pfam" id="PF02272">
    <property type="entry name" value="DHHA1"/>
    <property type="match status" value="1"/>
</dbReference>
<dbReference type="PANTHER" id="PTHR30255:SF2">
    <property type="entry name" value="SINGLE-STRANDED-DNA-SPECIFIC EXONUCLEASE RECJ"/>
    <property type="match status" value="1"/>
</dbReference>
<dbReference type="InterPro" id="IPR051673">
    <property type="entry name" value="SSDNA_exonuclease_RecJ"/>
</dbReference>
<dbReference type="GO" id="GO:0003676">
    <property type="term" value="F:nucleic acid binding"/>
    <property type="evidence" value="ECO:0007669"/>
    <property type="project" value="InterPro"/>
</dbReference>
<comment type="similarity">
    <text evidence="1">Belongs to the RecJ family.</text>
</comment>
<evidence type="ECO:0000313" key="9">
    <source>
        <dbReference type="EMBL" id="BBM85254.1"/>
    </source>
</evidence>
<dbReference type="Pfam" id="PF17768">
    <property type="entry name" value="RecJ_OB"/>
    <property type="match status" value="1"/>
</dbReference>
<evidence type="ECO:0000259" key="6">
    <source>
        <dbReference type="Pfam" id="PF01368"/>
    </source>
</evidence>
<dbReference type="AlphaFoldDB" id="A0A5S9IP18"/>
<dbReference type="InterPro" id="IPR038763">
    <property type="entry name" value="DHH_sf"/>
</dbReference>
<dbReference type="GO" id="GO:0006281">
    <property type="term" value="P:DNA repair"/>
    <property type="evidence" value="ECO:0007669"/>
    <property type="project" value="InterPro"/>
</dbReference>
<dbReference type="Gene3D" id="3.10.310.30">
    <property type="match status" value="1"/>
</dbReference>
<dbReference type="InterPro" id="IPR041122">
    <property type="entry name" value="RecJ_OB"/>
</dbReference>
<proteinExistence type="inferred from homology"/>
<organism evidence="9 10">
    <name type="scientific">Uabimicrobium amorphum</name>
    <dbReference type="NCBI Taxonomy" id="2596890"/>
    <lineage>
        <taxon>Bacteria</taxon>
        <taxon>Pseudomonadati</taxon>
        <taxon>Planctomycetota</taxon>
        <taxon>Candidatus Uabimicrobiia</taxon>
        <taxon>Candidatus Uabimicrobiales</taxon>
        <taxon>Candidatus Uabimicrobiaceae</taxon>
        <taxon>Candidatus Uabimicrobium</taxon>
    </lineage>
</organism>
<accession>A0A5S9IP18</accession>
<evidence type="ECO:0000259" key="8">
    <source>
        <dbReference type="Pfam" id="PF17768"/>
    </source>
</evidence>
<dbReference type="InterPro" id="IPR003156">
    <property type="entry name" value="DHHA1_dom"/>
</dbReference>
<feature type="domain" description="RecJ OB" evidence="8">
    <location>
        <begin position="467"/>
        <end position="576"/>
    </location>
</feature>
<name>A0A5S9IP18_UABAM</name>
<dbReference type="RefSeq" id="WP_173013398.1">
    <property type="nucleotide sequence ID" value="NZ_AP019860.1"/>
</dbReference>
<evidence type="ECO:0000256" key="1">
    <source>
        <dbReference type="ARBA" id="ARBA00005915"/>
    </source>
</evidence>
<feature type="domain" description="DHHA1" evidence="7">
    <location>
        <begin position="359"/>
        <end position="453"/>
    </location>
</feature>
<dbReference type="Pfam" id="PF01368">
    <property type="entry name" value="DHH"/>
    <property type="match status" value="1"/>
</dbReference>
<evidence type="ECO:0000256" key="4">
    <source>
        <dbReference type="ARBA" id="ARBA00022801"/>
    </source>
</evidence>
<keyword evidence="5 9" id="KW-0269">Exonuclease</keyword>